<dbReference type="GO" id="GO:0005524">
    <property type="term" value="F:ATP binding"/>
    <property type="evidence" value="ECO:0007669"/>
    <property type="project" value="UniProtKB-KW"/>
</dbReference>
<proteinExistence type="predicted"/>
<dbReference type="EMBL" id="QXDC01000002">
    <property type="protein sequence ID" value="RIA46684.1"/>
    <property type="molecule type" value="Genomic_DNA"/>
</dbReference>
<gene>
    <name evidence="3" type="ORF">DFR49_1232</name>
</gene>
<dbReference type="PANTHER" id="PTHR12169">
    <property type="entry name" value="ATPASE N2B"/>
    <property type="match status" value="1"/>
</dbReference>
<dbReference type="GO" id="GO:0016887">
    <property type="term" value="F:ATP hydrolysis activity"/>
    <property type="evidence" value="ECO:0007669"/>
    <property type="project" value="InterPro"/>
</dbReference>
<evidence type="ECO:0000256" key="1">
    <source>
        <dbReference type="ARBA" id="ARBA00022741"/>
    </source>
</evidence>
<evidence type="ECO:0000313" key="3">
    <source>
        <dbReference type="EMBL" id="RIA46684.1"/>
    </source>
</evidence>
<name>A0A397PKN5_9SPHN</name>
<dbReference type="Pfam" id="PF03969">
    <property type="entry name" value="AFG1_ATPase"/>
    <property type="match status" value="1"/>
</dbReference>
<accession>A0A397PKN5</accession>
<dbReference type="NCBIfam" id="NF040713">
    <property type="entry name" value="ZapE"/>
    <property type="match status" value="1"/>
</dbReference>
<sequence length="360" mass="40100">MTAFLDAYQRMLETGEIELDRDQSRAVEALESLSADLSAERHGLFASLRSRGAPCGVYLWGSVGRGKSMLMDLFCHTVSITPKRRLHFHAFMEEVHAELNAQQDGEHDGDTMRGIAAALSERARLLCLDELEIIDMTDAVIVGRLFEALTAEGVVIVITSNDAPDDLYRDGPNRDAFLPFISLLKQHMHVVEIGGTLDRRNDAVRIDKAYFCPINDDTAAQFDAAWDRVREGRSEAPVDIVTHGRVVRFPRAVGNSVRVTFGEACAGRLSADDHNALAARFDRVFLDGVPRLSAEHRDEARRLVTLIDALYEARVRLVVLAEVPPEQLFADPAQNDHQRTVSRLKEMRGDAWPPMGDKGE</sequence>
<comment type="caution">
    <text evidence="3">The sequence shown here is derived from an EMBL/GenBank/DDBJ whole genome shotgun (WGS) entry which is preliminary data.</text>
</comment>
<dbReference type="AlphaFoldDB" id="A0A397PKN5"/>
<dbReference type="RefSeq" id="WP_119034763.1">
    <property type="nucleotide sequence ID" value="NZ_QXDC01000002.1"/>
</dbReference>
<dbReference type="InterPro" id="IPR005654">
    <property type="entry name" value="ATPase_AFG1-like"/>
</dbReference>
<protein>
    <submittedName>
        <fullName evidence="3">Cell division protein ZapE</fullName>
    </submittedName>
</protein>
<keyword evidence="3" id="KW-0132">Cell division</keyword>
<evidence type="ECO:0000256" key="2">
    <source>
        <dbReference type="ARBA" id="ARBA00022840"/>
    </source>
</evidence>
<keyword evidence="1" id="KW-0547">Nucleotide-binding</keyword>
<reference evidence="3 4" key="1">
    <citation type="submission" date="2018-08" db="EMBL/GenBank/DDBJ databases">
        <title>Genomic Encyclopedia of Type Strains, Phase IV (KMG-IV): sequencing the most valuable type-strain genomes for metagenomic binning, comparative biology and taxonomic classification.</title>
        <authorList>
            <person name="Goeker M."/>
        </authorList>
    </citation>
    <scope>NUCLEOTIDE SEQUENCE [LARGE SCALE GENOMIC DNA]</scope>
    <source>
        <strain evidence="3 4">DSM 25527</strain>
    </source>
</reference>
<organism evidence="3 4">
    <name type="scientific">Hephaestia caeni</name>
    <dbReference type="NCBI Taxonomy" id="645617"/>
    <lineage>
        <taxon>Bacteria</taxon>
        <taxon>Pseudomonadati</taxon>
        <taxon>Pseudomonadota</taxon>
        <taxon>Alphaproteobacteria</taxon>
        <taxon>Sphingomonadales</taxon>
        <taxon>Sphingomonadaceae</taxon>
        <taxon>Hephaestia</taxon>
    </lineage>
</organism>
<dbReference type="GO" id="GO:0051301">
    <property type="term" value="P:cell division"/>
    <property type="evidence" value="ECO:0007669"/>
    <property type="project" value="UniProtKB-KW"/>
</dbReference>
<dbReference type="SUPFAM" id="SSF52540">
    <property type="entry name" value="P-loop containing nucleoside triphosphate hydrolases"/>
    <property type="match status" value="1"/>
</dbReference>
<dbReference type="PANTHER" id="PTHR12169:SF6">
    <property type="entry name" value="AFG1-LIKE ATPASE"/>
    <property type="match status" value="1"/>
</dbReference>
<evidence type="ECO:0000313" key="4">
    <source>
        <dbReference type="Proteomes" id="UP000266568"/>
    </source>
</evidence>
<keyword evidence="4" id="KW-1185">Reference proteome</keyword>
<dbReference type="OrthoDB" id="9774491at2"/>
<dbReference type="Proteomes" id="UP000266568">
    <property type="component" value="Unassembled WGS sequence"/>
</dbReference>
<dbReference type="GO" id="GO:0005737">
    <property type="term" value="C:cytoplasm"/>
    <property type="evidence" value="ECO:0007669"/>
    <property type="project" value="TreeGrafter"/>
</dbReference>
<dbReference type="Gene3D" id="3.40.50.300">
    <property type="entry name" value="P-loop containing nucleotide triphosphate hydrolases"/>
    <property type="match status" value="1"/>
</dbReference>
<keyword evidence="2" id="KW-0067">ATP-binding</keyword>
<dbReference type="InterPro" id="IPR027417">
    <property type="entry name" value="P-loop_NTPase"/>
</dbReference>
<keyword evidence="3" id="KW-0131">Cell cycle</keyword>